<dbReference type="PANTHER" id="PTHR40661">
    <property type="match status" value="1"/>
</dbReference>
<dbReference type="Pfam" id="PF00717">
    <property type="entry name" value="Peptidase_S24"/>
    <property type="match status" value="1"/>
</dbReference>
<dbReference type="CDD" id="cd06529">
    <property type="entry name" value="S24_LexA-like"/>
    <property type="match status" value="1"/>
</dbReference>
<evidence type="ECO:0000256" key="4">
    <source>
        <dbReference type="ARBA" id="ARBA00023125"/>
    </source>
</evidence>
<keyword evidence="1" id="KW-0645">Protease</keyword>
<keyword evidence="8" id="KW-1185">Reference proteome</keyword>
<keyword evidence="2" id="KW-0378">Hydrolase</keyword>
<evidence type="ECO:0000256" key="1">
    <source>
        <dbReference type="ARBA" id="ARBA00022670"/>
    </source>
</evidence>
<accession>A0ABY4TUX2</accession>
<keyword evidence="4" id="KW-0238">DNA-binding</keyword>
<sequence length="204" mass="21854">MDEAAQRTALSALIARDGVSLATLSRVAGRNAAWMQQYLRRGTPRLLPERERGALARFFGVADAALGGPVEPALVQVPRLAIRVSAGPGRFVTDERAVAGAGYARADLDRLGVAPANAAIFEVSGDSMWPTLHDGDRILVDRARRAGGGARAIWVIRTGDTLHVKRLLADGDAWRIVSDNAAEETRGRGEVEVLGRVMQLVRAL</sequence>
<dbReference type="InterPro" id="IPR015927">
    <property type="entry name" value="Peptidase_S24_S26A/B/C"/>
</dbReference>
<dbReference type="SUPFAM" id="SSF51306">
    <property type="entry name" value="LexA/Signal peptidase"/>
    <property type="match status" value="1"/>
</dbReference>
<evidence type="ECO:0000256" key="2">
    <source>
        <dbReference type="ARBA" id="ARBA00022801"/>
    </source>
</evidence>
<gene>
    <name evidence="7" type="ORF">M9980_13420</name>
</gene>
<dbReference type="RefSeq" id="WP_250751780.1">
    <property type="nucleotide sequence ID" value="NZ_CP098401.1"/>
</dbReference>
<reference evidence="7" key="1">
    <citation type="submission" date="2022-05" db="EMBL/GenBank/DDBJ databases">
        <title>Sphingomonas sp. strain RMG20 Genome sequencing and assembly.</title>
        <authorList>
            <person name="Kim I."/>
        </authorList>
    </citation>
    <scope>NUCLEOTIDE SEQUENCE</scope>
    <source>
        <strain evidence="7">RMG20</strain>
    </source>
</reference>
<dbReference type="InterPro" id="IPR039418">
    <property type="entry name" value="LexA-like"/>
</dbReference>
<evidence type="ECO:0000259" key="6">
    <source>
        <dbReference type="Pfam" id="PF00717"/>
    </source>
</evidence>
<evidence type="ECO:0000256" key="5">
    <source>
        <dbReference type="ARBA" id="ARBA00023163"/>
    </source>
</evidence>
<dbReference type="InterPro" id="IPR019756">
    <property type="entry name" value="Pept_S26A_signal_pept_1_Ser-AS"/>
</dbReference>
<dbReference type="PANTHER" id="PTHR40661:SF3">
    <property type="entry name" value="FELS-1 PROPHAGE TRANSCRIPTIONAL REGULATOR"/>
    <property type="match status" value="1"/>
</dbReference>
<feature type="domain" description="Peptidase S24/S26A/S26B/S26C" evidence="6">
    <location>
        <begin position="83"/>
        <end position="198"/>
    </location>
</feature>
<protein>
    <submittedName>
        <fullName evidence="7">S24 family peptidase</fullName>
    </submittedName>
</protein>
<keyword evidence="5" id="KW-0804">Transcription</keyword>
<organism evidence="7 8">
    <name type="scientific">Sphingomonas donggukensis</name>
    <dbReference type="NCBI Taxonomy" id="2949093"/>
    <lineage>
        <taxon>Bacteria</taxon>
        <taxon>Pseudomonadati</taxon>
        <taxon>Pseudomonadota</taxon>
        <taxon>Alphaproteobacteria</taxon>
        <taxon>Sphingomonadales</taxon>
        <taxon>Sphingomonadaceae</taxon>
        <taxon>Sphingomonas</taxon>
    </lineage>
</organism>
<dbReference type="Proteomes" id="UP001055580">
    <property type="component" value="Chromosome"/>
</dbReference>
<dbReference type="Gene3D" id="2.10.109.10">
    <property type="entry name" value="Umud Fragment, subunit A"/>
    <property type="match status" value="1"/>
</dbReference>
<evidence type="ECO:0000313" key="7">
    <source>
        <dbReference type="EMBL" id="URW75511.1"/>
    </source>
</evidence>
<name>A0ABY4TUX2_9SPHN</name>
<keyword evidence="3" id="KW-0805">Transcription regulation</keyword>
<dbReference type="InterPro" id="IPR036286">
    <property type="entry name" value="LexA/Signal_pep-like_sf"/>
</dbReference>
<dbReference type="EMBL" id="CP098401">
    <property type="protein sequence ID" value="URW75511.1"/>
    <property type="molecule type" value="Genomic_DNA"/>
</dbReference>
<proteinExistence type="predicted"/>
<evidence type="ECO:0000256" key="3">
    <source>
        <dbReference type="ARBA" id="ARBA00023015"/>
    </source>
</evidence>
<evidence type="ECO:0000313" key="8">
    <source>
        <dbReference type="Proteomes" id="UP001055580"/>
    </source>
</evidence>
<dbReference type="PROSITE" id="PS00501">
    <property type="entry name" value="SPASE_I_1"/>
    <property type="match status" value="1"/>
</dbReference>